<evidence type="ECO:0000256" key="2">
    <source>
        <dbReference type="ARBA" id="ARBA00023125"/>
    </source>
</evidence>
<name>A0A0F8YC27_9ZZZZ</name>
<reference evidence="5" key="1">
    <citation type="journal article" date="2015" name="Nature">
        <title>Complex archaea that bridge the gap between prokaryotes and eukaryotes.</title>
        <authorList>
            <person name="Spang A."/>
            <person name="Saw J.H."/>
            <person name="Jorgensen S.L."/>
            <person name="Zaremba-Niedzwiedzka K."/>
            <person name="Martijn J."/>
            <person name="Lind A.E."/>
            <person name="van Eijk R."/>
            <person name="Schleper C."/>
            <person name="Guy L."/>
            <person name="Ettema T.J."/>
        </authorList>
    </citation>
    <scope>NUCLEOTIDE SEQUENCE</scope>
</reference>
<dbReference type="InterPro" id="IPR036162">
    <property type="entry name" value="Resolvase-like_N_sf"/>
</dbReference>
<dbReference type="EMBL" id="LAZR01054274">
    <property type="protein sequence ID" value="KKK78908.1"/>
    <property type="molecule type" value="Genomic_DNA"/>
</dbReference>
<sequence>RGTRRMKHNAVIYCRVSTKEQVDNYSLATQEQECTSFASRNNMEIDKKGKLIHPKEEIIEEPLKEGDVLVKKLRKGIEVRTLVPGSIHLKSEITVHERANYILDGADVGVTYNEWELESGELGTVEEIRREMLVKLKDFYQNKVFTALTTVWTGVNTPSNFVSVGGALTSAVLKTSIDRINQTVGKVRAVVGVRSALTPITTFGGFWADPGSTLHRVDSQLEEVMKTGWLGVFYGANIIALDQIWDNPEDYNTLLPTDKILVIGDNVGEFITYGEVKYKEWSDMEPTPPQWKLEIYQRFGMIIDKALGIYVVGGLS</sequence>
<keyword evidence="3" id="KW-0233">DNA recombination</keyword>
<accession>A0A0F8YC27</accession>
<keyword evidence="1" id="KW-0229">DNA integration</keyword>
<feature type="domain" description="Resolvase/invertase-type recombinase catalytic" evidence="4">
    <location>
        <begin position="10"/>
        <end position="45"/>
    </location>
</feature>
<comment type="caution">
    <text evidence="5">The sequence shown here is derived from an EMBL/GenBank/DDBJ whole genome shotgun (WGS) entry which is preliminary data.</text>
</comment>
<dbReference type="GO" id="GO:0003677">
    <property type="term" value="F:DNA binding"/>
    <property type="evidence" value="ECO:0007669"/>
    <property type="project" value="UniProtKB-KW"/>
</dbReference>
<dbReference type="Gene3D" id="3.40.50.1390">
    <property type="entry name" value="Resolvase, N-terminal catalytic domain"/>
    <property type="match status" value="1"/>
</dbReference>
<feature type="non-terminal residue" evidence="5">
    <location>
        <position position="1"/>
    </location>
</feature>
<dbReference type="GO" id="GO:0015074">
    <property type="term" value="P:DNA integration"/>
    <property type="evidence" value="ECO:0007669"/>
    <property type="project" value="UniProtKB-KW"/>
</dbReference>
<proteinExistence type="predicted"/>
<protein>
    <recommendedName>
        <fullName evidence="4">Resolvase/invertase-type recombinase catalytic domain-containing protein</fullName>
    </recommendedName>
</protein>
<organism evidence="5">
    <name type="scientific">marine sediment metagenome</name>
    <dbReference type="NCBI Taxonomy" id="412755"/>
    <lineage>
        <taxon>unclassified sequences</taxon>
        <taxon>metagenomes</taxon>
        <taxon>ecological metagenomes</taxon>
    </lineage>
</organism>
<dbReference type="Pfam" id="PF00239">
    <property type="entry name" value="Resolvase"/>
    <property type="match status" value="1"/>
</dbReference>
<dbReference type="InterPro" id="IPR006118">
    <property type="entry name" value="Recombinase_CS"/>
</dbReference>
<dbReference type="AlphaFoldDB" id="A0A0F8YC27"/>
<evidence type="ECO:0000259" key="4">
    <source>
        <dbReference type="Pfam" id="PF00239"/>
    </source>
</evidence>
<evidence type="ECO:0000256" key="3">
    <source>
        <dbReference type="ARBA" id="ARBA00023172"/>
    </source>
</evidence>
<dbReference type="InterPro" id="IPR006119">
    <property type="entry name" value="Resolv_N"/>
</dbReference>
<evidence type="ECO:0000313" key="5">
    <source>
        <dbReference type="EMBL" id="KKK78908.1"/>
    </source>
</evidence>
<keyword evidence="2" id="KW-0238">DNA-binding</keyword>
<dbReference type="PROSITE" id="PS00397">
    <property type="entry name" value="RECOMBINASES_1"/>
    <property type="match status" value="1"/>
</dbReference>
<gene>
    <name evidence="5" type="ORF">LCGC14_2838840</name>
</gene>
<evidence type="ECO:0000256" key="1">
    <source>
        <dbReference type="ARBA" id="ARBA00022908"/>
    </source>
</evidence>
<dbReference type="GO" id="GO:0000150">
    <property type="term" value="F:DNA strand exchange activity"/>
    <property type="evidence" value="ECO:0007669"/>
    <property type="project" value="InterPro"/>
</dbReference>